<organism evidence="2 3">
    <name type="scientific">Anisodus tanguticus</name>
    <dbReference type="NCBI Taxonomy" id="243964"/>
    <lineage>
        <taxon>Eukaryota</taxon>
        <taxon>Viridiplantae</taxon>
        <taxon>Streptophyta</taxon>
        <taxon>Embryophyta</taxon>
        <taxon>Tracheophyta</taxon>
        <taxon>Spermatophyta</taxon>
        <taxon>Magnoliopsida</taxon>
        <taxon>eudicotyledons</taxon>
        <taxon>Gunneridae</taxon>
        <taxon>Pentapetalae</taxon>
        <taxon>asterids</taxon>
        <taxon>lamiids</taxon>
        <taxon>Solanales</taxon>
        <taxon>Solanaceae</taxon>
        <taxon>Solanoideae</taxon>
        <taxon>Hyoscyameae</taxon>
        <taxon>Anisodus</taxon>
    </lineage>
</organism>
<dbReference type="GO" id="GO:0004174">
    <property type="term" value="F:electron-transferring-flavoprotein dehydrogenase activity"/>
    <property type="evidence" value="ECO:0007669"/>
    <property type="project" value="TreeGrafter"/>
</dbReference>
<dbReference type="AlphaFoldDB" id="A0AAE1RWZ1"/>
<evidence type="ECO:0000259" key="1">
    <source>
        <dbReference type="Pfam" id="PF07992"/>
    </source>
</evidence>
<comment type="caution">
    <text evidence="2">The sequence shown here is derived from an EMBL/GenBank/DDBJ whole genome shotgun (WGS) entry which is preliminary data.</text>
</comment>
<name>A0AAE1RWZ1_9SOLA</name>
<dbReference type="GO" id="GO:0050660">
    <property type="term" value="F:flavin adenine dinucleotide binding"/>
    <property type="evidence" value="ECO:0007669"/>
    <property type="project" value="TreeGrafter"/>
</dbReference>
<evidence type="ECO:0000313" key="3">
    <source>
        <dbReference type="Proteomes" id="UP001291623"/>
    </source>
</evidence>
<feature type="domain" description="FAD/NAD(P)-binding" evidence="1">
    <location>
        <begin position="124"/>
        <end position="226"/>
    </location>
</feature>
<gene>
    <name evidence="2" type="ORF">RND71_020762</name>
</gene>
<dbReference type="GO" id="GO:0005737">
    <property type="term" value="C:cytoplasm"/>
    <property type="evidence" value="ECO:0007669"/>
    <property type="project" value="TreeGrafter"/>
</dbReference>
<dbReference type="Pfam" id="PF07992">
    <property type="entry name" value="Pyr_redox_2"/>
    <property type="match status" value="1"/>
</dbReference>
<dbReference type="PANTHER" id="PTHR43735">
    <property type="entry name" value="APOPTOSIS-INDUCING FACTOR 1"/>
    <property type="match status" value="1"/>
</dbReference>
<dbReference type="Proteomes" id="UP001291623">
    <property type="component" value="Unassembled WGS sequence"/>
</dbReference>
<sequence>MVSIKRDMAWDKDSTLGGEMRPPIFDELNTSVSHVGDLVSSHMHDLRILSFVLKQIKTLTKDNSTSKVVIRWIRRASASVRCNRKRKDYFEIPWASLKAKVEPLFAERSLIHHKDYLANGRLVVSEVTNINHKEVLTADSHQFAYDYLVVAIGHYDPLPVTRNDRMEEYQTQNEKIKAVDSILMVGGGPTGVELAAEIAVDFPKKKVTLVHNRSRLLEFIGSKTSDKTLE</sequence>
<evidence type="ECO:0000313" key="2">
    <source>
        <dbReference type="EMBL" id="KAK4358533.1"/>
    </source>
</evidence>
<dbReference type="Gene3D" id="3.50.50.60">
    <property type="entry name" value="FAD/NAD(P)-binding domain"/>
    <property type="match status" value="2"/>
</dbReference>
<dbReference type="PANTHER" id="PTHR43735:SF26">
    <property type="entry name" value="APOPTOSIS-INDUCING FACTOR HOMOLOG B-LIKE"/>
    <property type="match status" value="1"/>
</dbReference>
<reference evidence="2" key="1">
    <citation type="submission" date="2023-12" db="EMBL/GenBank/DDBJ databases">
        <title>Genome assembly of Anisodus tanguticus.</title>
        <authorList>
            <person name="Wang Y.-J."/>
        </authorList>
    </citation>
    <scope>NUCLEOTIDE SEQUENCE</scope>
    <source>
        <strain evidence="2">KB-2021</strain>
        <tissue evidence="2">Leaf</tissue>
    </source>
</reference>
<keyword evidence="3" id="KW-1185">Reference proteome</keyword>
<dbReference type="EMBL" id="JAVYJV010000011">
    <property type="protein sequence ID" value="KAK4358533.1"/>
    <property type="molecule type" value="Genomic_DNA"/>
</dbReference>
<dbReference type="SUPFAM" id="SSF51905">
    <property type="entry name" value="FAD/NAD(P)-binding domain"/>
    <property type="match status" value="1"/>
</dbReference>
<accession>A0AAE1RWZ1</accession>
<dbReference type="InterPro" id="IPR023753">
    <property type="entry name" value="FAD/NAD-binding_dom"/>
</dbReference>
<proteinExistence type="predicted"/>
<dbReference type="InterPro" id="IPR036188">
    <property type="entry name" value="FAD/NAD-bd_sf"/>
</dbReference>
<protein>
    <recommendedName>
        <fullName evidence="1">FAD/NAD(P)-binding domain-containing protein</fullName>
    </recommendedName>
</protein>